<dbReference type="SUPFAM" id="SSF53067">
    <property type="entry name" value="Actin-like ATPase domain"/>
    <property type="match status" value="1"/>
</dbReference>
<evidence type="ECO:0000313" key="3">
    <source>
        <dbReference type="Proteomes" id="UP001500888"/>
    </source>
</evidence>
<sequence length="308" mass="30714">MTRWAAVDGGQSGLRMRWLPDGRTGTGPGYVHVSDGVEAVIRSVRLAAHAAGEGTAHAAARERVAVACLGLSGITLDAGTSPVLAAGVARVLGAEEVRLCGDMVTSHAGALPEGYGVVLAAGTGVVCLAVDADGSWHRVDGWGYLFGDAGGAFAIGRAGLVAALRARDGRGPATALAGALDEDLTRLYTSPTLTKDVARLAIRVLACAAEGDPVASAIVEDAAADLADTIGAAVAFLRGTGEVPVACTGGVFAAGEQVFGPLRTRLAAGVPRARLGPAAGSALDGAARLATGPPGPYAGLISVHRFRP</sequence>
<protein>
    <submittedName>
        <fullName evidence="2">BadF/BadG/BcrA/BcrD ATPase family protein</fullName>
    </submittedName>
</protein>
<name>A0ABP7HPK5_9ACTN</name>
<dbReference type="InterPro" id="IPR052519">
    <property type="entry name" value="Euk-type_GlcNAc_Kinase"/>
</dbReference>
<evidence type="ECO:0000313" key="2">
    <source>
        <dbReference type="EMBL" id="GAA3796266.1"/>
    </source>
</evidence>
<dbReference type="PANTHER" id="PTHR43190">
    <property type="entry name" value="N-ACETYL-D-GLUCOSAMINE KINASE"/>
    <property type="match status" value="1"/>
</dbReference>
<comment type="caution">
    <text evidence="2">The sequence shown here is derived from an EMBL/GenBank/DDBJ whole genome shotgun (WGS) entry which is preliminary data.</text>
</comment>
<evidence type="ECO:0000259" key="1">
    <source>
        <dbReference type="Pfam" id="PF01869"/>
    </source>
</evidence>
<gene>
    <name evidence="2" type="ORF">GCM10022226_14480</name>
</gene>
<dbReference type="Proteomes" id="UP001500888">
    <property type="component" value="Unassembled WGS sequence"/>
</dbReference>
<accession>A0ABP7HPK5</accession>
<proteinExistence type="predicted"/>
<dbReference type="InterPro" id="IPR043129">
    <property type="entry name" value="ATPase_NBD"/>
</dbReference>
<dbReference type="RefSeq" id="WP_344935833.1">
    <property type="nucleotide sequence ID" value="NZ_BAAAZR010000002.1"/>
</dbReference>
<dbReference type="CDD" id="cd24007">
    <property type="entry name" value="ASKHA_NBD_eukNAGK-like"/>
    <property type="match status" value="1"/>
</dbReference>
<dbReference type="Gene3D" id="3.30.420.40">
    <property type="match status" value="2"/>
</dbReference>
<reference evidence="3" key="1">
    <citation type="journal article" date="2019" name="Int. J. Syst. Evol. Microbiol.">
        <title>The Global Catalogue of Microorganisms (GCM) 10K type strain sequencing project: providing services to taxonomists for standard genome sequencing and annotation.</title>
        <authorList>
            <consortium name="The Broad Institute Genomics Platform"/>
            <consortium name="The Broad Institute Genome Sequencing Center for Infectious Disease"/>
            <person name="Wu L."/>
            <person name="Ma J."/>
        </authorList>
    </citation>
    <scope>NUCLEOTIDE SEQUENCE [LARGE SCALE GENOMIC DNA]</scope>
    <source>
        <strain evidence="3">JCM 16908</strain>
    </source>
</reference>
<keyword evidence="3" id="KW-1185">Reference proteome</keyword>
<dbReference type="Pfam" id="PF01869">
    <property type="entry name" value="BcrAD_BadFG"/>
    <property type="match status" value="1"/>
</dbReference>
<dbReference type="EMBL" id="BAAAZR010000002">
    <property type="protein sequence ID" value="GAA3796266.1"/>
    <property type="molecule type" value="Genomic_DNA"/>
</dbReference>
<dbReference type="InterPro" id="IPR002731">
    <property type="entry name" value="ATPase_BadF"/>
</dbReference>
<organism evidence="2 3">
    <name type="scientific">Sphaerisporangium flaviroseum</name>
    <dbReference type="NCBI Taxonomy" id="509199"/>
    <lineage>
        <taxon>Bacteria</taxon>
        <taxon>Bacillati</taxon>
        <taxon>Actinomycetota</taxon>
        <taxon>Actinomycetes</taxon>
        <taxon>Streptosporangiales</taxon>
        <taxon>Streptosporangiaceae</taxon>
        <taxon>Sphaerisporangium</taxon>
    </lineage>
</organism>
<feature type="domain" description="ATPase BadF/BadG/BcrA/BcrD type" evidence="1">
    <location>
        <begin position="36"/>
        <end position="255"/>
    </location>
</feature>
<dbReference type="PANTHER" id="PTHR43190:SF3">
    <property type="entry name" value="N-ACETYL-D-GLUCOSAMINE KINASE"/>
    <property type="match status" value="1"/>
</dbReference>